<keyword evidence="3" id="KW-0378">Hydrolase</keyword>
<dbReference type="RefSeq" id="WP_207600400.1">
    <property type="nucleotide sequence ID" value="NZ_JAFNJU010000010.1"/>
</dbReference>
<feature type="transmembrane region" description="Helical" evidence="1">
    <location>
        <begin position="238"/>
        <end position="264"/>
    </location>
</feature>
<evidence type="ECO:0000259" key="2">
    <source>
        <dbReference type="Pfam" id="PF02517"/>
    </source>
</evidence>
<feature type="domain" description="CAAX prenyl protease 2/Lysostaphin resistance protein A-like" evidence="2">
    <location>
        <begin position="129"/>
        <end position="236"/>
    </location>
</feature>
<dbReference type="GO" id="GO:0008237">
    <property type="term" value="F:metallopeptidase activity"/>
    <property type="evidence" value="ECO:0007669"/>
    <property type="project" value="UniProtKB-KW"/>
</dbReference>
<feature type="transmembrane region" description="Helical" evidence="1">
    <location>
        <begin position="215"/>
        <end position="232"/>
    </location>
</feature>
<keyword evidence="3" id="KW-0645">Protease</keyword>
<dbReference type="PANTHER" id="PTHR35797">
    <property type="entry name" value="PROTEASE-RELATED"/>
    <property type="match status" value="1"/>
</dbReference>
<keyword evidence="4" id="KW-1185">Reference proteome</keyword>
<comment type="caution">
    <text evidence="3">The sequence shown here is derived from an EMBL/GenBank/DDBJ whole genome shotgun (WGS) entry which is preliminary data.</text>
</comment>
<accession>A0A939H7S6</accession>
<dbReference type="GO" id="GO:0004175">
    <property type="term" value="F:endopeptidase activity"/>
    <property type="evidence" value="ECO:0007669"/>
    <property type="project" value="UniProtKB-ARBA"/>
</dbReference>
<feature type="transmembrane region" description="Helical" evidence="1">
    <location>
        <begin position="184"/>
        <end position="208"/>
    </location>
</feature>
<gene>
    <name evidence="3" type="ORF">J3A84_12625</name>
</gene>
<keyword evidence="3" id="KW-0482">Metalloprotease</keyword>
<proteinExistence type="predicted"/>
<organism evidence="3 4">
    <name type="scientific">Proteiniclasticum aestuarii</name>
    <dbReference type="NCBI Taxonomy" id="2817862"/>
    <lineage>
        <taxon>Bacteria</taxon>
        <taxon>Bacillati</taxon>
        <taxon>Bacillota</taxon>
        <taxon>Clostridia</taxon>
        <taxon>Eubacteriales</taxon>
        <taxon>Clostridiaceae</taxon>
        <taxon>Proteiniclasticum</taxon>
    </lineage>
</organism>
<keyword evidence="1" id="KW-0472">Membrane</keyword>
<evidence type="ECO:0000256" key="1">
    <source>
        <dbReference type="SAM" id="Phobius"/>
    </source>
</evidence>
<dbReference type="PANTHER" id="PTHR35797:SF1">
    <property type="entry name" value="PROTEASE"/>
    <property type="match status" value="1"/>
</dbReference>
<dbReference type="GO" id="GO:0080120">
    <property type="term" value="P:CAAX-box protein maturation"/>
    <property type="evidence" value="ECO:0007669"/>
    <property type="project" value="UniProtKB-ARBA"/>
</dbReference>
<dbReference type="EMBL" id="JAFNJU010000010">
    <property type="protein sequence ID" value="MBO1265877.1"/>
    <property type="molecule type" value="Genomic_DNA"/>
</dbReference>
<keyword evidence="1" id="KW-0812">Transmembrane</keyword>
<dbReference type="InterPro" id="IPR003675">
    <property type="entry name" value="Rce1/LyrA-like_dom"/>
</dbReference>
<feature type="transmembrane region" description="Helical" evidence="1">
    <location>
        <begin position="62"/>
        <end position="80"/>
    </location>
</feature>
<dbReference type="Pfam" id="PF02517">
    <property type="entry name" value="Rce1-like"/>
    <property type="match status" value="1"/>
</dbReference>
<sequence length="281" mass="31748">MWRMNRKTKLYLIIAFAWTWIGWGGAYMLSERAGLVLSTESTLLTLFTEFLGTEAFAPQLIFALAVYGPFVGFLTVSGFRSLNGRADKRKNLWPYIFLIPVISVLPAVIFSLLTSFYDLKGQSIGTAFSAVWMYFLFNIITSGTEEFGWRGFLYPEMKAEGMSFWDIAWKGGFVWALWHFPLLFILYLPAGAAVLIPSLIGFTASIVAMNYITNFLYEAMDSILAVILLHGLNNTMSFLLVLLFPGTPFTLLTSLMAWVFVWWIEKKHGDLIKAVNGKPDS</sequence>
<evidence type="ECO:0000313" key="4">
    <source>
        <dbReference type="Proteomes" id="UP000664218"/>
    </source>
</evidence>
<evidence type="ECO:0000313" key="3">
    <source>
        <dbReference type="EMBL" id="MBO1265877.1"/>
    </source>
</evidence>
<name>A0A939H7S6_9CLOT</name>
<dbReference type="Proteomes" id="UP000664218">
    <property type="component" value="Unassembled WGS sequence"/>
</dbReference>
<dbReference type="AlphaFoldDB" id="A0A939H7S6"/>
<reference evidence="3" key="1">
    <citation type="submission" date="2021-03" db="EMBL/GenBank/DDBJ databases">
        <title>Proteiniclasticum marinus sp. nov., isolated from tidal flat sediment.</title>
        <authorList>
            <person name="Namirimu T."/>
            <person name="Yang J.-A."/>
            <person name="Yang S.-H."/>
            <person name="Kim Y.-J."/>
            <person name="Kwon K.K."/>
        </authorList>
    </citation>
    <scope>NUCLEOTIDE SEQUENCE</scope>
    <source>
        <strain evidence="3">SCR006</strain>
    </source>
</reference>
<feature type="transmembrane region" description="Helical" evidence="1">
    <location>
        <begin position="92"/>
        <end position="117"/>
    </location>
</feature>
<dbReference type="InterPro" id="IPR042150">
    <property type="entry name" value="MmRce1-like"/>
</dbReference>
<protein>
    <submittedName>
        <fullName evidence="3">CPBP family intramembrane metalloprotease</fullName>
    </submittedName>
</protein>
<keyword evidence="1" id="KW-1133">Transmembrane helix</keyword>